<feature type="compositionally biased region" description="Low complexity" evidence="1">
    <location>
        <begin position="745"/>
        <end position="758"/>
    </location>
</feature>
<feature type="region of interest" description="Disordered" evidence="1">
    <location>
        <begin position="1"/>
        <end position="44"/>
    </location>
</feature>
<keyword evidence="3" id="KW-1185">Reference proteome</keyword>
<evidence type="ECO:0000256" key="1">
    <source>
        <dbReference type="SAM" id="MobiDB-lite"/>
    </source>
</evidence>
<proteinExistence type="predicted"/>
<feature type="compositionally biased region" description="Low complexity" evidence="1">
    <location>
        <begin position="249"/>
        <end position="273"/>
    </location>
</feature>
<feature type="region of interest" description="Disordered" evidence="1">
    <location>
        <begin position="723"/>
        <end position="758"/>
    </location>
</feature>
<feature type="region of interest" description="Disordered" evidence="1">
    <location>
        <begin position="907"/>
        <end position="931"/>
    </location>
</feature>
<organism evidence="2 3">
    <name type="scientific">Coemansia reversa (strain ATCC 12441 / NRRL 1564)</name>
    <dbReference type="NCBI Taxonomy" id="763665"/>
    <lineage>
        <taxon>Eukaryota</taxon>
        <taxon>Fungi</taxon>
        <taxon>Fungi incertae sedis</taxon>
        <taxon>Zoopagomycota</taxon>
        <taxon>Kickxellomycotina</taxon>
        <taxon>Kickxellomycetes</taxon>
        <taxon>Kickxellales</taxon>
        <taxon>Kickxellaceae</taxon>
        <taxon>Coemansia</taxon>
    </lineage>
</organism>
<feature type="region of interest" description="Disordered" evidence="1">
    <location>
        <begin position="837"/>
        <end position="858"/>
    </location>
</feature>
<feature type="compositionally biased region" description="Polar residues" evidence="1">
    <location>
        <begin position="1032"/>
        <end position="1042"/>
    </location>
</feature>
<feature type="region of interest" description="Disordered" evidence="1">
    <location>
        <begin position="1027"/>
        <end position="1061"/>
    </location>
</feature>
<feature type="compositionally biased region" description="Basic residues" evidence="1">
    <location>
        <begin position="680"/>
        <end position="690"/>
    </location>
</feature>
<accession>A0A2G5B9X7</accession>
<feature type="compositionally biased region" description="Basic residues" evidence="1">
    <location>
        <begin position="848"/>
        <end position="858"/>
    </location>
</feature>
<feature type="region of interest" description="Disordered" evidence="1">
    <location>
        <begin position="181"/>
        <end position="309"/>
    </location>
</feature>
<gene>
    <name evidence="2" type="ORF">COEREDRAFT_97914</name>
</gene>
<evidence type="ECO:0000313" key="3">
    <source>
        <dbReference type="Proteomes" id="UP000242474"/>
    </source>
</evidence>
<dbReference type="AlphaFoldDB" id="A0A2G5B9X7"/>
<dbReference type="Proteomes" id="UP000242474">
    <property type="component" value="Unassembled WGS sequence"/>
</dbReference>
<feature type="compositionally biased region" description="Polar residues" evidence="1">
    <location>
        <begin position="837"/>
        <end position="847"/>
    </location>
</feature>
<protein>
    <submittedName>
        <fullName evidence="2">Uncharacterized protein</fullName>
    </submittedName>
</protein>
<dbReference type="OrthoDB" id="5573856at2759"/>
<reference evidence="2 3" key="1">
    <citation type="journal article" date="2015" name="Genome Biol. Evol.">
        <title>Phylogenomic analyses indicate that early fungi evolved digesting cell walls of algal ancestors of land plants.</title>
        <authorList>
            <person name="Chang Y."/>
            <person name="Wang S."/>
            <person name="Sekimoto S."/>
            <person name="Aerts A.L."/>
            <person name="Choi C."/>
            <person name="Clum A."/>
            <person name="LaButti K.M."/>
            <person name="Lindquist E.A."/>
            <person name="Yee Ngan C."/>
            <person name="Ohm R.A."/>
            <person name="Salamov A.A."/>
            <person name="Grigoriev I.V."/>
            <person name="Spatafora J.W."/>
            <person name="Berbee M.L."/>
        </authorList>
    </citation>
    <scope>NUCLEOTIDE SEQUENCE [LARGE SCALE GENOMIC DNA]</scope>
    <source>
        <strain evidence="2 3">NRRL 1564</strain>
    </source>
</reference>
<name>A0A2G5B9X7_COERN</name>
<sequence>MVNNRRSEMAMRAALFSSNATSSEIKSTLQETGNRQRTSAEAPQELMGHADAGQTYSMDASHTKYSSGTEDHSGYATPSTGHNLAMRLHAIDEASEETEYDADSSGRQGKVRRNLMSGFRRVAKAVRTATVLKGEGGRRHNVGGRAQQGGYVRGTVLAERITHTHMASSTQEEERQYVLYPGTGHIPRPIGARSTMSMAASEQRMALQPGPRQRSLTQQSPTVPAMSRTQSQQQRVRSHHGGLAHVHTSGSLASMGQMSSSGSSVRSSAAGSMHETPAMEGSGRRDSSALESRSPAVRRLSAARFSGRRSTTERVCASWEVVGDTVSSKPHSTRSAEAMPILTQGRRQVLTLPRRERSMTVPCSEQQAGGRIELRIPHSPLLKPATQASVGHSAGTRIQRQAARNLSGKALAKVVDDLLVAQQLPSPADTTAGNALASVDSSLDALERTPLSRMLVDSAAADARVSGGSLSEALDADAVGFKMQSDGLRHYLKLSPNTSDYGSTVQADGAPDCVKFTRAYDEAPRAASHARLPELRTVYNSGVQVHRNAATSVSASESDLMHALPRISASLHRPSAYSSQQSLPLGGEARATSPPNSFSFGHSRYSLVNADGSLNLINFQFEHLDGYQKRLSATGSGAVSSPHSGEVGLGGRLMRKNAEGGRLWGSAEVADGSVVDVNGRQRRLTRKPRKQTPLSPPRARTETVLPAGLLQLQPLSVNLWTPTGEARRRPRASASLAGGHTRSPSASTTHSAIHSISAAARASEGSVGAWSSTSRRASQQMSVYPLSDARPGSVTTRWPRLMQMAPESVPFDAIYQRSAAAMTLEQALTLVECSSLQSVPSTGSPSGSKHHHRRLHKRSASALTGFELDDIMIRTAETCHSVQTAIRVQQADESGLRNWIESVLDRQQQPMSDLAPRLSQSSSFESPTDVRPLVPDVSVTAACPLSPREPASPADDRPEFFSADCSPDGAQYCEEDRFSTQQHVPEFRSSCSEAAGQSRTSLSQWSIQSSHRPVRILSGAVPSAMSAVGSLRTDQQSDSQESLAMHDPVAVVSATSPHSHG</sequence>
<feature type="region of interest" description="Disordered" evidence="1">
    <location>
        <begin position="573"/>
        <end position="594"/>
    </location>
</feature>
<evidence type="ECO:0000313" key="2">
    <source>
        <dbReference type="EMBL" id="PIA15782.1"/>
    </source>
</evidence>
<dbReference type="EMBL" id="KZ303504">
    <property type="protein sequence ID" value="PIA15782.1"/>
    <property type="molecule type" value="Genomic_DNA"/>
</dbReference>
<feature type="region of interest" description="Disordered" evidence="1">
    <location>
        <begin position="678"/>
        <end position="703"/>
    </location>
</feature>
<feature type="compositionally biased region" description="Polar residues" evidence="1">
    <location>
        <begin position="16"/>
        <end position="41"/>
    </location>
</feature>